<dbReference type="AlphaFoldDB" id="A0A370B413"/>
<comment type="caution">
    <text evidence="2">The sequence shown here is derived from an EMBL/GenBank/DDBJ whole genome shotgun (WGS) entry which is preliminary data.</text>
</comment>
<feature type="non-terminal residue" evidence="2">
    <location>
        <position position="145"/>
    </location>
</feature>
<dbReference type="RefSeq" id="WP_199566449.1">
    <property type="nucleotide sequence ID" value="NZ_QQNA01000277.1"/>
</dbReference>
<evidence type="ECO:0000313" key="3">
    <source>
        <dbReference type="Proteomes" id="UP000253741"/>
    </source>
</evidence>
<gene>
    <name evidence="2" type="ORF">DVH02_28595</name>
</gene>
<accession>A0A370B413</accession>
<keyword evidence="3" id="KW-1185">Reference proteome</keyword>
<sequence length="145" mass="13989">MPRHRIASHARGSAARRAVSPALTGLALLLVLALSAWVVTRAGSGRSVGAGALTGSSRAALVPPEPSATTSASVSASVSASASASASVSASSATARADQELSERLAAVLTSSGAAATASLQVAVLDVRDLADGSAPVRSGARSTG</sequence>
<feature type="region of interest" description="Disordered" evidence="1">
    <location>
        <begin position="47"/>
        <end position="75"/>
    </location>
</feature>
<proteinExistence type="predicted"/>
<name>A0A370B413_9ACTN</name>
<organism evidence="2 3">
    <name type="scientific">Streptomyces corynorhini</name>
    <dbReference type="NCBI Taxonomy" id="2282652"/>
    <lineage>
        <taxon>Bacteria</taxon>
        <taxon>Bacillati</taxon>
        <taxon>Actinomycetota</taxon>
        <taxon>Actinomycetes</taxon>
        <taxon>Kitasatosporales</taxon>
        <taxon>Streptomycetaceae</taxon>
        <taxon>Streptomyces</taxon>
    </lineage>
</organism>
<evidence type="ECO:0000313" key="2">
    <source>
        <dbReference type="EMBL" id="RDG34814.1"/>
    </source>
</evidence>
<dbReference type="Proteomes" id="UP000253741">
    <property type="component" value="Unassembled WGS sequence"/>
</dbReference>
<protein>
    <submittedName>
        <fullName evidence="2">Uncharacterized protein</fullName>
    </submittedName>
</protein>
<evidence type="ECO:0000256" key="1">
    <source>
        <dbReference type="SAM" id="MobiDB-lite"/>
    </source>
</evidence>
<reference evidence="2 3" key="1">
    <citation type="submission" date="2018-07" db="EMBL/GenBank/DDBJ databases">
        <title>Streptomyces species from bats.</title>
        <authorList>
            <person name="Dunlap C."/>
        </authorList>
    </citation>
    <scope>NUCLEOTIDE SEQUENCE [LARGE SCALE GENOMIC DNA]</scope>
    <source>
        <strain evidence="2 3">AC230</strain>
    </source>
</reference>
<dbReference type="EMBL" id="QQNA01000277">
    <property type="protein sequence ID" value="RDG34814.1"/>
    <property type="molecule type" value="Genomic_DNA"/>
</dbReference>